<dbReference type="Gene3D" id="2.150.10.10">
    <property type="entry name" value="Serralysin-like metalloprotease, C-terminal"/>
    <property type="match status" value="2"/>
</dbReference>
<proteinExistence type="predicted"/>
<evidence type="ECO:0000313" key="4">
    <source>
        <dbReference type="Proteomes" id="UP000315577"/>
    </source>
</evidence>
<dbReference type="InterPro" id="IPR011049">
    <property type="entry name" value="Serralysin-like_metalloprot_C"/>
</dbReference>
<dbReference type="InterPro" id="IPR050557">
    <property type="entry name" value="RTX_toxin/Mannuronan_C5-epim"/>
</dbReference>
<dbReference type="Gene3D" id="2.160.20.160">
    <property type="match status" value="1"/>
</dbReference>
<gene>
    <name evidence="3" type="primary">ltxA</name>
    <name evidence="3" type="ORF">Tigna_01970</name>
</gene>
<dbReference type="Pfam" id="PF00353">
    <property type="entry name" value="HemolysinCabind"/>
    <property type="match status" value="1"/>
</dbReference>
<dbReference type="SUPFAM" id="SSF51120">
    <property type="entry name" value="beta-Roll"/>
    <property type="match status" value="1"/>
</dbReference>
<dbReference type="InterPro" id="IPR018511">
    <property type="entry name" value="Hemolysin-typ_Ca-bd_CS"/>
</dbReference>
<evidence type="ECO:0000256" key="1">
    <source>
        <dbReference type="ARBA" id="ARBA00004613"/>
    </source>
</evidence>
<sequence>MLVGAGTVNGDNPINAAAFSDSITLSQTNDTAVTINGITAQAINLDAVADSTVLTANFGANQTTGSFAVTSAVGDVTVNAAGAKLASISVSVDGTESGKKVTINDADTTVTAVSIAASADSAVAVTGNKVVTLTVTGAGAVDLTGTTADLKTLTATDNTGGVTYDNTGSLTNSLTANLGSGNDTLTVVGAKVTSVSTGAGNDSVTVADSGFAATSVVDLGDGNDTLNLAIAPTAGATLKGGDGIDILATGYTIFDTIGGFTSAQKALISGFETLEITDALVDGSDVKVNTLTGLTNVILDNGVVAAETATISKIGANSSVTLLGDLSANNGALTLALTDDSGSSDAITVKANATVAATSNNAADDADQAITLTLDTSGIETVNFNGAYKLATDVATDGADSAKYTLSLTDDDLVNLNISGDQKVVFASVVTQINLATVNASTATAAVDIDVSAAKTDGTAAAITITGGSGDDTLLGSGNADTISGGAGNDTITGGAGADVLTGGAGNDTITGGAGADVLTGGAGNDTITGGAGADVLTGGAGNDKFVIATATDSTLAKTDKITDFVANTYGQGTNNAANADGAKAADSAKWTGDVIDLTAATPTKLELLVVNNAADAQTFIQNAATDTTLTAVNIALDSSTGKLYIDFDNSGTVDTVIELTGVTTITEAAFLIA</sequence>
<organism evidence="3 4">
    <name type="scientific">Tepidimonas ignava</name>
    <dbReference type="NCBI Taxonomy" id="114249"/>
    <lineage>
        <taxon>Bacteria</taxon>
        <taxon>Pseudomonadati</taxon>
        <taxon>Pseudomonadota</taxon>
        <taxon>Betaproteobacteria</taxon>
        <taxon>Burkholderiales</taxon>
        <taxon>Tepidimonas</taxon>
    </lineage>
</organism>
<evidence type="ECO:0000256" key="2">
    <source>
        <dbReference type="ARBA" id="ARBA00022525"/>
    </source>
</evidence>
<dbReference type="PANTHER" id="PTHR38340:SF1">
    <property type="entry name" value="S-LAYER PROTEIN"/>
    <property type="match status" value="1"/>
</dbReference>
<comment type="subcellular location">
    <subcellularLocation>
        <location evidence="1">Secreted</location>
    </subcellularLocation>
</comment>
<accession>A0ABY3DGF1</accession>
<reference evidence="3 4" key="1">
    <citation type="submission" date="2019-07" db="EMBL/GenBank/DDBJ databases">
        <title>Tepidimonas ignava SPS-1037 draft genome.</title>
        <authorList>
            <person name="Da Costa M.S."/>
            <person name="Froufe H.J.C."/>
            <person name="Egas C."/>
            <person name="Albuquerque L."/>
        </authorList>
    </citation>
    <scope>NUCLEOTIDE SEQUENCE [LARGE SCALE GENOMIC DNA]</scope>
    <source>
        <strain evidence="3 4">SPS-1037</strain>
    </source>
</reference>
<dbReference type="PRINTS" id="PR00313">
    <property type="entry name" value="CABNDNGRPT"/>
</dbReference>
<evidence type="ECO:0000313" key="3">
    <source>
        <dbReference type="EMBL" id="TSE20339.1"/>
    </source>
</evidence>
<dbReference type="InterPro" id="IPR001343">
    <property type="entry name" value="Hemolysn_Ca-bd"/>
</dbReference>
<comment type="caution">
    <text evidence="3">The sequence shown here is derived from an EMBL/GenBank/DDBJ whole genome shotgun (WGS) entry which is preliminary data.</text>
</comment>
<keyword evidence="4" id="KW-1185">Reference proteome</keyword>
<protein>
    <submittedName>
        <fullName evidence="3">Leukotoxin</fullName>
    </submittedName>
</protein>
<dbReference type="PANTHER" id="PTHR38340">
    <property type="entry name" value="S-LAYER PROTEIN"/>
    <property type="match status" value="1"/>
</dbReference>
<dbReference type="Proteomes" id="UP000315577">
    <property type="component" value="Unassembled WGS sequence"/>
</dbReference>
<dbReference type="PROSITE" id="PS00330">
    <property type="entry name" value="HEMOLYSIN_CALCIUM"/>
    <property type="match status" value="4"/>
</dbReference>
<keyword evidence="2" id="KW-0964">Secreted</keyword>
<dbReference type="EMBL" id="VJNC01000013">
    <property type="protein sequence ID" value="TSE20339.1"/>
    <property type="molecule type" value="Genomic_DNA"/>
</dbReference>
<name>A0ABY3DGF1_9BURK</name>